<name>A0A0A9F681_ARUDO</name>
<protein>
    <submittedName>
        <fullName evidence="1">Tps26</fullName>
    </submittedName>
</protein>
<reference evidence="1" key="2">
    <citation type="journal article" date="2015" name="Data Brief">
        <title>Shoot transcriptome of the giant reed, Arundo donax.</title>
        <authorList>
            <person name="Barrero R.A."/>
            <person name="Guerrero F.D."/>
            <person name="Moolhuijzen P."/>
            <person name="Goolsby J.A."/>
            <person name="Tidwell J."/>
            <person name="Bellgard S.E."/>
            <person name="Bellgard M.I."/>
        </authorList>
    </citation>
    <scope>NUCLEOTIDE SEQUENCE</scope>
    <source>
        <tissue evidence="1">Shoot tissue taken approximately 20 cm above the soil surface</tissue>
    </source>
</reference>
<dbReference type="EMBL" id="GBRH01191187">
    <property type="protein sequence ID" value="JAE06709.1"/>
    <property type="molecule type" value="Transcribed_RNA"/>
</dbReference>
<proteinExistence type="predicted"/>
<accession>A0A0A9F681</accession>
<sequence length="14" mass="1478">MKIAATDIGMLNLS</sequence>
<evidence type="ECO:0000313" key="1">
    <source>
        <dbReference type="EMBL" id="JAE06709.1"/>
    </source>
</evidence>
<organism evidence="1">
    <name type="scientific">Arundo donax</name>
    <name type="common">Giant reed</name>
    <name type="synonym">Donax arundinaceus</name>
    <dbReference type="NCBI Taxonomy" id="35708"/>
    <lineage>
        <taxon>Eukaryota</taxon>
        <taxon>Viridiplantae</taxon>
        <taxon>Streptophyta</taxon>
        <taxon>Embryophyta</taxon>
        <taxon>Tracheophyta</taxon>
        <taxon>Spermatophyta</taxon>
        <taxon>Magnoliopsida</taxon>
        <taxon>Liliopsida</taxon>
        <taxon>Poales</taxon>
        <taxon>Poaceae</taxon>
        <taxon>PACMAD clade</taxon>
        <taxon>Arundinoideae</taxon>
        <taxon>Arundineae</taxon>
        <taxon>Arundo</taxon>
    </lineage>
</organism>
<reference evidence="1" key="1">
    <citation type="submission" date="2014-09" db="EMBL/GenBank/DDBJ databases">
        <authorList>
            <person name="Magalhaes I.L.F."/>
            <person name="Oliveira U."/>
            <person name="Santos F.R."/>
            <person name="Vidigal T.H.D.A."/>
            <person name="Brescovit A.D."/>
            <person name="Santos A.J."/>
        </authorList>
    </citation>
    <scope>NUCLEOTIDE SEQUENCE</scope>
    <source>
        <tissue evidence="1">Shoot tissue taken approximately 20 cm above the soil surface</tissue>
    </source>
</reference>